<dbReference type="Proteomes" id="UP000762676">
    <property type="component" value="Unassembled WGS sequence"/>
</dbReference>
<evidence type="ECO:0000313" key="1">
    <source>
        <dbReference type="EMBL" id="GFS20424.1"/>
    </source>
</evidence>
<comment type="caution">
    <text evidence="1">The sequence shown here is derived from an EMBL/GenBank/DDBJ whole genome shotgun (WGS) entry which is preliminary data.</text>
</comment>
<organism evidence="1 2">
    <name type="scientific">Elysia marginata</name>
    <dbReference type="NCBI Taxonomy" id="1093978"/>
    <lineage>
        <taxon>Eukaryota</taxon>
        <taxon>Metazoa</taxon>
        <taxon>Spiralia</taxon>
        <taxon>Lophotrochozoa</taxon>
        <taxon>Mollusca</taxon>
        <taxon>Gastropoda</taxon>
        <taxon>Heterobranchia</taxon>
        <taxon>Euthyneura</taxon>
        <taxon>Panpulmonata</taxon>
        <taxon>Sacoglossa</taxon>
        <taxon>Placobranchoidea</taxon>
        <taxon>Plakobranchidae</taxon>
        <taxon>Elysia</taxon>
    </lineage>
</organism>
<reference evidence="1 2" key="1">
    <citation type="journal article" date="2021" name="Elife">
        <title>Chloroplast acquisition without the gene transfer in kleptoplastic sea slugs, Plakobranchus ocellatus.</title>
        <authorList>
            <person name="Maeda T."/>
            <person name="Takahashi S."/>
            <person name="Yoshida T."/>
            <person name="Shimamura S."/>
            <person name="Takaki Y."/>
            <person name="Nagai Y."/>
            <person name="Toyoda A."/>
            <person name="Suzuki Y."/>
            <person name="Arimoto A."/>
            <person name="Ishii H."/>
            <person name="Satoh N."/>
            <person name="Nishiyama T."/>
            <person name="Hasebe M."/>
            <person name="Maruyama T."/>
            <person name="Minagawa J."/>
            <person name="Obokata J."/>
            <person name="Shigenobu S."/>
        </authorList>
    </citation>
    <scope>NUCLEOTIDE SEQUENCE [LARGE SCALE GENOMIC DNA]</scope>
</reference>
<keyword evidence="2" id="KW-1185">Reference proteome</keyword>
<name>A0AAV4JEF1_9GAST</name>
<protein>
    <submittedName>
        <fullName evidence="1">Phosphoglucomutase-3</fullName>
    </submittedName>
</protein>
<accession>A0AAV4JEF1</accession>
<sequence>MYSTTSVEYIKNVQFLFEEGTFKSSPQQFHQIYTNFGYKDNHYISIVFFLQPGKLKAVYQKMWSTFQSLYEQVNGATFDNKTIYLDFLGNITLRGCLFHLKQSWWRKINQLGLATEFQDQESEIGSFLRLTFGLPFLDFLDVFESFALDITLEAPVDERIDSYLDYLLKTYMHSSSLFLLTVWASNRFNIKRTTNGCEAFHKQLNSMFYSAHPTVFELVDRLQDVIFESGFKMRGADDTTRSKTATERKKAVWIEEIKKQFEDGTIDRKFYLRRISCTGLPATCL</sequence>
<dbReference type="EMBL" id="BMAT01003103">
    <property type="protein sequence ID" value="GFS20424.1"/>
    <property type="molecule type" value="Genomic_DNA"/>
</dbReference>
<evidence type="ECO:0000313" key="2">
    <source>
        <dbReference type="Proteomes" id="UP000762676"/>
    </source>
</evidence>
<proteinExistence type="predicted"/>
<gene>
    <name evidence="1" type="ORF">ElyMa_001570500</name>
</gene>
<dbReference type="AlphaFoldDB" id="A0AAV4JEF1"/>